<dbReference type="Gene3D" id="1.25.40.10">
    <property type="entry name" value="Tetratricopeptide repeat domain"/>
    <property type="match status" value="1"/>
</dbReference>
<evidence type="ECO:0000313" key="10">
    <source>
        <dbReference type="Proteomes" id="UP001151234"/>
    </source>
</evidence>
<keyword evidence="7" id="KW-1133">Transmembrane helix</keyword>
<comment type="caution">
    <text evidence="9">The sequence shown here is derived from an EMBL/GenBank/DDBJ whole genome shotgun (WGS) entry which is preliminary data.</text>
</comment>
<dbReference type="InterPro" id="IPR051156">
    <property type="entry name" value="Mito/Outer_Membr_Metalloprot"/>
</dbReference>
<evidence type="ECO:0000256" key="3">
    <source>
        <dbReference type="ARBA" id="ARBA00022723"/>
    </source>
</evidence>
<dbReference type="PANTHER" id="PTHR22726:SF1">
    <property type="entry name" value="METALLOENDOPEPTIDASE OMA1, MITOCHONDRIAL"/>
    <property type="match status" value="1"/>
</dbReference>
<dbReference type="GO" id="GO:0046872">
    <property type="term" value="F:metal ion binding"/>
    <property type="evidence" value="ECO:0007669"/>
    <property type="project" value="UniProtKB-KW"/>
</dbReference>
<dbReference type="EMBL" id="JAPJZI010000001">
    <property type="protein sequence ID" value="MDA5398693.1"/>
    <property type="molecule type" value="Genomic_DNA"/>
</dbReference>
<keyword evidence="4 9" id="KW-0378">Hydrolase</keyword>
<dbReference type="Gene3D" id="3.30.2010.10">
    <property type="entry name" value="Metalloproteases ('zincins'), catalytic domain"/>
    <property type="match status" value="1"/>
</dbReference>
<evidence type="ECO:0000256" key="1">
    <source>
        <dbReference type="ARBA" id="ARBA00001947"/>
    </source>
</evidence>
<feature type="domain" description="Peptidase M48" evidence="8">
    <location>
        <begin position="66"/>
        <end position="248"/>
    </location>
</feature>
<evidence type="ECO:0000256" key="6">
    <source>
        <dbReference type="ARBA" id="ARBA00023049"/>
    </source>
</evidence>
<keyword evidence="6 9" id="KW-0482">Metalloprotease</keyword>
<dbReference type="Pfam" id="PF01435">
    <property type="entry name" value="Peptidase_M48"/>
    <property type="match status" value="1"/>
</dbReference>
<dbReference type="GO" id="GO:0016020">
    <property type="term" value="C:membrane"/>
    <property type="evidence" value="ECO:0007669"/>
    <property type="project" value="TreeGrafter"/>
</dbReference>
<dbReference type="GO" id="GO:0051603">
    <property type="term" value="P:proteolysis involved in protein catabolic process"/>
    <property type="evidence" value="ECO:0007669"/>
    <property type="project" value="TreeGrafter"/>
</dbReference>
<keyword evidence="2" id="KW-0645">Protease</keyword>
<evidence type="ECO:0000256" key="5">
    <source>
        <dbReference type="ARBA" id="ARBA00022833"/>
    </source>
</evidence>
<keyword evidence="10" id="KW-1185">Reference proteome</keyword>
<reference evidence="9" key="1">
    <citation type="submission" date="2022-11" db="EMBL/GenBank/DDBJ databases">
        <title>Draft genome sequence of Hoeflea poritis E7-10 and Hoeflea prorocentri PM5-8, separated from scleractinian coral Porites lutea and marine dinoflagellate.</title>
        <authorList>
            <person name="Zhang G."/>
            <person name="Wei Q."/>
            <person name="Cai L."/>
        </authorList>
    </citation>
    <scope>NUCLEOTIDE SEQUENCE</scope>
    <source>
        <strain evidence="9">PM5-8</strain>
    </source>
</reference>
<proteinExistence type="predicted"/>
<keyword evidence="5" id="KW-0862">Zinc</keyword>
<keyword evidence="3" id="KW-0479">Metal-binding</keyword>
<dbReference type="SUPFAM" id="SSF48452">
    <property type="entry name" value="TPR-like"/>
    <property type="match status" value="1"/>
</dbReference>
<evidence type="ECO:0000256" key="7">
    <source>
        <dbReference type="SAM" id="Phobius"/>
    </source>
</evidence>
<keyword evidence="7" id="KW-0472">Membrane</keyword>
<dbReference type="Proteomes" id="UP001151234">
    <property type="component" value="Unassembled WGS sequence"/>
</dbReference>
<comment type="cofactor">
    <cofactor evidence="1">
        <name>Zn(2+)</name>
        <dbReference type="ChEBI" id="CHEBI:29105"/>
    </cofactor>
</comment>
<accession>A0A9X3ZHG2</accession>
<evidence type="ECO:0000313" key="9">
    <source>
        <dbReference type="EMBL" id="MDA5398693.1"/>
    </source>
</evidence>
<dbReference type="InterPro" id="IPR001915">
    <property type="entry name" value="Peptidase_M48"/>
</dbReference>
<dbReference type="CDD" id="cd07324">
    <property type="entry name" value="M48C_Oma1-like"/>
    <property type="match status" value="1"/>
</dbReference>
<feature type="transmembrane region" description="Helical" evidence="7">
    <location>
        <begin position="21"/>
        <end position="39"/>
    </location>
</feature>
<organism evidence="9 10">
    <name type="scientific">Hoeflea prorocentri</name>
    <dbReference type="NCBI Taxonomy" id="1922333"/>
    <lineage>
        <taxon>Bacteria</taxon>
        <taxon>Pseudomonadati</taxon>
        <taxon>Pseudomonadota</taxon>
        <taxon>Alphaproteobacteria</taxon>
        <taxon>Hyphomicrobiales</taxon>
        <taxon>Rhizobiaceae</taxon>
        <taxon>Hoeflea</taxon>
    </lineage>
</organism>
<dbReference type="GO" id="GO:0004222">
    <property type="term" value="F:metalloendopeptidase activity"/>
    <property type="evidence" value="ECO:0007669"/>
    <property type="project" value="InterPro"/>
</dbReference>
<dbReference type="RefSeq" id="WP_271292101.1">
    <property type="nucleotide sequence ID" value="NZ_JAPJZI010000001.1"/>
</dbReference>
<dbReference type="EC" id="3.4.24.-" evidence="9"/>
<gene>
    <name evidence="9" type="ORF">OQ273_08950</name>
</gene>
<protein>
    <submittedName>
        <fullName evidence="9">M48 family metalloprotease</fullName>
        <ecNumber evidence="9">3.4.24.-</ecNumber>
    </submittedName>
</protein>
<dbReference type="AlphaFoldDB" id="A0A9X3ZHG2"/>
<sequence length="467" mass="50079">MSLQSATGQANLSKIVRSARAALFLVLSFAMISSLVVPVNAQGRIPIVRDAEIEGLLLDYARPIFKVAGLNRKGIQIILVNNPSFNAFVDGRRIFINTGALASAATPNEIIGVIAHESGHIAGNHQQRLREQIARSRALAVVGALAGIGAATAGGLAGVDGAGAVGGGLAQAAPSVAQRALLSYRRSEEITADRAAVKYLNATGQSAKGMLTTFQRFSQRNALAGVRANPYEQSHPLPRDRIALLEELARKSKHYNKKDPASLQRRHDMIRGKIAAYAGGAPAVGRVFRNDPNNVGARYGKAISSFLRGDTRRALSEIDKLIAADKNNAYLHEMKGEIYLKARQPGKAASSLARAVKLDRYNSGILRGRLGFAYLSTGDASQMKKAIRELRAAITSDPYNFNAYSSLSRAYAAAGDVGNAELTQAEGYFRAGNVREAKRFAARAAQKMPKGTPGWQRANDIVKYKTK</sequence>
<name>A0A9X3ZHG2_9HYPH</name>
<evidence type="ECO:0000256" key="4">
    <source>
        <dbReference type="ARBA" id="ARBA00022801"/>
    </source>
</evidence>
<dbReference type="PANTHER" id="PTHR22726">
    <property type="entry name" value="METALLOENDOPEPTIDASE OMA1"/>
    <property type="match status" value="1"/>
</dbReference>
<keyword evidence="7" id="KW-0812">Transmembrane</keyword>
<evidence type="ECO:0000256" key="2">
    <source>
        <dbReference type="ARBA" id="ARBA00022670"/>
    </source>
</evidence>
<evidence type="ECO:0000259" key="8">
    <source>
        <dbReference type="Pfam" id="PF01435"/>
    </source>
</evidence>
<dbReference type="InterPro" id="IPR011990">
    <property type="entry name" value="TPR-like_helical_dom_sf"/>
</dbReference>